<keyword evidence="2" id="KW-0012">Acyltransferase</keyword>
<evidence type="ECO:0000313" key="2">
    <source>
        <dbReference type="EMBL" id="MBB6000251.1"/>
    </source>
</evidence>
<feature type="compositionally biased region" description="Pro residues" evidence="1">
    <location>
        <begin position="152"/>
        <end position="165"/>
    </location>
</feature>
<reference evidence="2 3" key="1">
    <citation type="submission" date="2020-08" db="EMBL/GenBank/DDBJ databases">
        <title>Sequencing the genomes of 1000 actinobacteria strains.</title>
        <authorList>
            <person name="Klenk H.-P."/>
        </authorList>
    </citation>
    <scope>NUCLEOTIDE SEQUENCE [LARGE SCALE GENOMIC DNA]</scope>
    <source>
        <strain evidence="2 3">DSM 44593</strain>
    </source>
</reference>
<dbReference type="AlphaFoldDB" id="A0A841ELG8"/>
<feature type="compositionally biased region" description="Low complexity" evidence="1">
    <location>
        <begin position="141"/>
        <end position="151"/>
    </location>
</feature>
<accession>A0A841ELG8</accession>
<evidence type="ECO:0000313" key="3">
    <source>
        <dbReference type="Proteomes" id="UP000578077"/>
    </source>
</evidence>
<keyword evidence="2" id="KW-0808">Transferase</keyword>
<keyword evidence="3" id="KW-1185">Reference proteome</keyword>
<gene>
    <name evidence="2" type="ORF">HNR25_004002</name>
</gene>
<feature type="region of interest" description="Disordered" evidence="1">
    <location>
        <begin position="125"/>
        <end position="185"/>
    </location>
</feature>
<keyword evidence="2" id="KW-0670">Pyruvate</keyword>
<proteinExistence type="predicted"/>
<name>A0A841ELG8_9ACTN</name>
<comment type="caution">
    <text evidence="2">The sequence shown here is derived from an EMBL/GenBank/DDBJ whole genome shotgun (WGS) entry which is preliminary data.</text>
</comment>
<dbReference type="Proteomes" id="UP000578077">
    <property type="component" value="Unassembled WGS sequence"/>
</dbReference>
<evidence type="ECO:0000256" key="1">
    <source>
        <dbReference type="SAM" id="MobiDB-lite"/>
    </source>
</evidence>
<dbReference type="GO" id="GO:0016746">
    <property type="term" value="F:acyltransferase activity"/>
    <property type="evidence" value="ECO:0007669"/>
    <property type="project" value="UniProtKB-KW"/>
</dbReference>
<dbReference type="RefSeq" id="WP_184637568.1">
    <property type="nucleotide sequence ID" value="NZ_BAABKT010000029.1"/>
</dbReference>
<sequence length="185" mass="19445">MTMTDPFAPPPTPTASTGVKAADLQGRLLLIRPLSHEPDVLTMYGSKEAVRCTIAELDGPDAETTHEDVMVFGRGLVGQLRAALDGGVAMVLGRMGQGQAKPGQNAPWRLLDPTEQDSATARAYLARRPNQQQAPPPAAPQPQQAASQPQQPAAPPQQPQAPAVPQPAQQSPFTAAPPASDQPPF</sequence>
<organism evidence="2 3">
    <name type="scientific">Streptomonospora salina</name>
    <dbReference type="NCBI Taxonomy" id="104205"/>
    <lineage>
        <taxon>Bacteria</taxon>
        <taxon>Bacillati</taxon>
        <taxon>Actinomycetota</taxon>
        <taxon>Actinomycetes</taxon>
        <taxon>Streptosporangiales</taxon>
        <taxon>Nocardiopsidaceae</taxon>
        <taxon>Streptomonospora</taxon>
    </lineage>
</organism>
<protein>
    <submittedName>
        <fullName evidence="2">Pyruvate/2-oxoglutarate dehydrogenase complex dihydrolipoamide acyltransferase (E2) component</fullName>
    </submittedName>
</protein>
<dbReference type="EMBL" id="JACHLY010000001">
    <property type="protein sequence ID" value="MBB6000251.1"/>
    <property type="molecule type" value="Genomic_DNA"/>
</dbReference>